<dbReference type="OrthoDB" id="512307at2"/>
<keyword evidence="3" id="KW-1185">Reference proteome</keyword>
<dbReference type="Pfam" id="PF14213">
    <property type="entry name" value="DUF4325"/>
    <property type="match status" value="1"/>
</dbReference>
<dbReference type="RefSeq" id="WP_136824376.1">
    <property type="nucleotide sequence ID" value="NZ_SWBP01000001.1"/>
</dbReference>
<accession>A0A4U1C707</accession>
<name>A0A4U1C707_9SPHI</name>
<protein>
    <submittedName>
        <fullName evidence="2">DUF4325 domain-containing protein</fullName>
    </submittedName>
</protein>
<comment type="caution">
    <text evidence="2">The sequence shown here is derived from an EMBL/GenBank/DDBJ whole genome shotgun (WGS) entry which is preliminary data.</text>
</comment>
<organism evidence="2 3">
    <name type="scientific">Pedobacter cryophilus</name>
    <dbReference type="NCBI Taxonomy" id="2571271"/>
    <lineage>
        <taxon>Bacteria</taxon>
        <taxon>Pseudomonadati</taxon>
        <taxon>Bacteroidota</taxon>
        <taxon>Sphingobacteriia</taxon>
        <taxon>Sphingobacteriales</taxon>
        <taxon>Sphingobacteriaceae</taxon>
        <taxon>Pedobacter</taxon>
    </lineage>
</organism>
<dbReference type="Proteomes" id="UP000308181">
    <property type="component" value="Unassembled WGS sequence"/>
</dbReference>
<proteinExistence type="predicted"/>
<dbReference type="AlphaFoldDB" id="A0A4U1C707"/>
<dbReference type="EMBL" id="SWBP01000001">
    <property type="protein sequence ID" value="TKC00167.1"/>
    <property type="molecule type" value="Genomic_DNA"/>
</dbReference>
<evidence type="ECO:0000259" key="1">
    <source>
        <dbReference type="Pfam" id="PF14213"/>
    </source>
</evidence>
<evidence type="ECO:0000313" key="2">
    <source>
        <dbReference type="EMBL" id="TKC00167.1"/>
    </source>
</evidence>
<gene>
    <name evidence="2" type="ORF">FA046_00350</name>
</gene>
<dbReference type="InterPro" id="IPR025474">
    <property type="entry name" value="DUF4325"/>
</dbReference>
<evidence type="ECO:0000313" key="3">
    <source>
        <dbReference type="Proteomes" id="UP000308181"/>
    </source>
</evidence>
<sequence length="114" mass="12413">MSQVRINIVDIIGTSNAIIQKFGNQIFEVASSYLNAGSSIVLDFHSISNLTSGFCNASIGQLYTKYPSIASANIVIENIDQSSVWYEKIQDSIVLAQNPEKAVIIDNAILALFD</sequence>
<reference evidence="2 3" key="1">
    <citation type="submission" date="2019-04" db="EMBL/GenBank/DDBJ databases">
        <title>Pedobacter sp. AR-3-17 sp. nov., isolated from Arctic soil.</title>
        <authorList>
            <person name="Dahal R.H."/>
            <person name="Kim D.-U."/>
        </authorList>
    </citation>
    <scope>NUCLEOTIDE SEQUENCE [LARGE SCALE GENOMIC DNA]</scope>
    <source>
        <strain evidence="2 3">AR-3-17</strain>
    </source>
</reference>
<feature type="domain" description="DUF4325" evidence="1">
    <location>
        <begin position="30"/>
        <end position="82"/>
    </location>
</feature>